<dbReference type="PANTHER" id="PTHR11480:SF3">
    <property type="entry name" value="BCDNA.GH08312"/>
    <property type="match status" value="1"/>
</dbReference>
<keyword evidence="5" id="KW-0325">Glycoprotein</keyword>
<dbReference type="InterPro" id="IPR051428">
    <property type="entry name" value="Sphingo_Act-Surfact_Prot"/>
</dbReference>
<evidence type="ECO:0000256" key="3">
    <source>
        <dbReference type="ARBA" id="ARBA00022729"/>
    </source>
</evidence>
<keyword evidence="2" id="KW-0964">Secreted</keyword>
<comment type="subcellular location">
    <subcellularLocation>
        <location evidence="1">Secreted</location>
    </subcellularLocation>
</comment>
<gene>
    <name evidence="9" type="primary">Psap</name>
    <name evidence="9" type="ORF">CEXT_229001</name>
</gene>
<feature type="signal peptide" evidence="6">
    <location>
        <begin position="1"/>
        <end position="19"/>
    </location>
</feature>
<evidence type="ECO:0000259" key="8">
    <source>
        <dbReference type="PROSITE" id="PS51110"/>
    </source>
</evidence>
<keyword evidence="10" id="KW-1185">Reference proteome</keyword>
<dbReference type="SUPFAM" id="SSF47862">
    <property type="entry name" value="Saposin"/>
    <property type="match status" value="1"/>
</dbReference>
<dbReference type="InterPro" id="IPR007856">
    <property type="entry name" value="SapB_1"/>
</dbReference>
<dbReference type="Pfam" id="PF05184">
    <property type="entry name" value="SapB_1"/>
    <property type="match status" value="1"/>
</dbReference>
<evidence type="ECO:0000313" key="9">
    <source>
        <dbReference type="EMBL" id="GIY67631.1"/>
    </source>
</evidence>
<feature type="domain" description="Saposin B-type" evidence="7">
    <location>
        <begin position="67"/>
        <end position="120"/>
    </location>
</feature>
<comment type="caution">
    <text evidence="9">The sequence shown here is derived from an EMBL/GenBank/DDBJ whole genome shotgun (WGS) entry which is preliminary data.</text>
</comment>
<evidence type="ECO:0000259" key="7">
    <source>
        <dbReference type="PROSITE" id="PS50015"/>
    </source>
</evidence>
<dbReference type="PROSITE" id="PS50015">
    <property type="entry name" value="SAP_B"/>
    <property type="match status" value="1"/>
</dbReference>
<dbReference type="GO" id="GO:0006629">
    <property type="term" value="P:lipid metabolic process"/>
    <property type="evidence" value="ECO:0007669"/>
    <property type="project" value="InterPro"/>
</dbReference>
<name>A0AAV4VBY4_CAEEX</name>
<organism evidence="9 10">
    <name type="scientific">Caerostris extrusa</name>
    <name type="common">Bark spider</name>
    <name type="synonym">Caerostris bankana</name>
    <dbReference type="NCBI Taxonomy" id="172846"/>
    <lineage>
        <taxon>Eukaryota</taxon>
        <taxon>Metazoa</taxon>
        <taxon>Ecdysozoa</taxon>
        <taxon>Arthropoda</taxon>
        <taxon>Chelicerata</taxon>
        <taxon>Arachnida</taxon>
        <taxon>Araneae</taxon>
        <taxon>Araneomorphae</taxon>
        <taxon>Entelegynae</taxon>
        <taxon>Araneoidea</taxon>
        <taxon>Araneidae</taxon>
        <taxon>Caerostris</taxon>
    </lineage>
</organism>
<feature type="chain" id="PRO_5043607482" evidence="6">
    <location>
        <begin position="20"/>
        <end position="120"/>
    </location>
</feature>
<dbReference type="InterPro" id="IPR011001">
    <property type="entry name" value="Saposin-like"/>
</dbReference>
<evidence type="ECO:0000256" key="4">
    <source>
        <dbReference type="ARBA" id="ARBA00023157"/>
    </source>
</evidence>
<evidence type="ECO:0000256" key="5">
    <source>
        <dbReference type="ARBA" id="ARBA00023180"/>
    </source>
</evidence>
<accession>A0AAV4VBY4</accession>
<evidence type="ECO:0000256" key="1">
    <source>
        <dbReference type="ARBA" id="ARBA00004613"/>
    </source>
</evidence>
<dbReference type="GO" id="GO:0005576">
    <property type="term" value="C:extracellular region"/>
    <property type="evidence" value="ECO:0007669"/>
    <property type="project" value="UniProtKB-SubCell"/>
</dbReference>
<dbReference type="PANTHER" id="PTHR11480">
    <property type="entry name" value="SAPOSIN-RELATED"/>
    <property type="match status" value="1"/>
</dbReference>
<dbReference type="PROSITE" id="PS51110">
    <property type="entry name" value="SAP_A"/>
    <property type="match status" value="1"/>
</dbReference>
<dbReference type="AlphaFoldDB" id="A0AAV4VBY4"/>
<protein>
    <submittedName>
        <fullName evidence="9">Prosaposin</fullName>
    </submittedName>
</protein>
<dbReference type="InterPro" id="IPR008139">
    <property type="entry name" value="SaposinB_dom"/>
</dbReference>
<sequence length="120" mass="13128">MKLLLCALCALLGVLPAFAFPTPGPDVPPQCIDPTFACQDLESAKLCKVVKTCIHDIWATMTVPDSNDEVCDICKEMVKEARDQLLSNMTQEEIKEVFEGSCKLLPIKILAEGCIKASLE</sequence>
<keyword evidence="4" id="KW-1015">Disulfide bond</keyword>
<dbReference type="EMBL" id="BPLR01014263">
    <property type="protein sequence ID" value="GIY67631.1"/>
    <property type="molecule type" value="Genomic_DNA"/>
</dbReference>
<feature type="domain" description="Saposin A-type" evidence="8">
    <location>
        <begin position="23"/>
        <end position="63"/>
    </location>
</feature>
<keyword evidence="3 6" id="KW-0732">Signal</keyword>
<proteinExistence type="predicted"/>
<evidence type="ECO:0000256" key="2">
    <source>
        <dbReference type="ARBA" id="ARBA00022525"/>
    </source>
</evidence>
<reference evidence="9 10" key="1">
    <citation type="submission" date="2021-06" db="EMBL/GenBank/DDBJ databases">
        <title>Caerostris extrusa draft genome.</title>
        <authorList>
            <person name="Kono N."/>
            <person name="Arakawa K."/>
        </authorList>
    </citation>
    <scope>NUCLEOTIDE SEQUENCE [LARGE SCALE GENOMIC DNA]</scope>
</reference>
<dbReference type="InterPro" id="IPR003119">
    <property type="entry name" value="SAP_A"/>
</dbReference>
<evidence type="ECO:0000256" key="6">
    <source>
        <dbReference type="SAM" id="SignalP"/>
    </source>
</evidence>
<dbReference type="Proteomes" id="UP001054945">
    <property type="component" value="Unassembled WGS sequence"/>
</dbReference>
<evidence type="ECO:0000313" key="10">
    <source>
        <dbReference type="Proteomes" id="UP001054945"/>
    </source>
</evidence>
<dbReference type="Gene3D" id="1.10.225.10">
    <property type="entry name" value="Saposin-like"/>
    <property type="match status" value="1"/>
</dbReference>
<dbReference type="Pfam" id="PF02199">
    <property type="entry name" value="SapA"/>
    <property type="match status" value="1"/>
</dbReference>